<sequence length="85" mass="9278">MALSPDDVTMLDTHARQVGEAVGWDLRFVQAPAGNHFAITADGQLVHGPFPLDELSVHDARMELDMIATGGRRIVKDDEGIVRLL</sequence>
<evidence type="ECO:0000313" key="2">
    <source>
        <dbReference type="Proteomes" id="UP001201161"/>
    </source>
</evidence>
<protein>
    <submittedName>
        <fullName evidence="1">Uncharacterized protein</fullName>
    </submittedName>
</protein>
<evidence type="ECO:0000313" key="1">
    <source>
        <dbReference type="EMBL" id="MCF6378122.1"/>
    </source>
</evidence>
<name>A0ABS9HA77_9ACTN</name>
<dbReference type="Proteomes" id="UP001201161">
    <property type="component" value="Unassembled WGS sequence"/>
</dbReference>
<gene>
    <name evidence="1" type="ORF">L2K70_10960</name>
</gene>
<reference evidence="1 2" key="1">
    <citation type="submission" date="2022-01" db="EMBL/GenBank/DDBJ databases">
        <title>Nocardioides sp. nov., an actinomycete isolated from mining soil.</title>
        <authorList>
            <person name="Liu L."/>
        </authorList>
    </citation>
    <scope>NUCLEOTIDE SEQUENCE [LARGE SCALE GENOMIC DNA]</scope>
    <source>
        <strain evidence="1 2">KLBMP 9356</strain>
    </source>
</reference>
<dbReference type="RefSeq" id="WP_236401879.1">
    <property type="nucleotide sequence ID" value="NZ_JAKJHZ010000007.1"/>
</dbReference>
<comment type="caution">
    <text evidence="1">The sequence shown here is derived from an EMBL/GenBank/DDBJ whole genome shotgun (WGS) entry which is preliminary data.</text>
</comment>
<accession>A0ABS9HA77</accession>
<organism evidence="1 2">
    <name type="scientific">Nocardioides potassii</name>
    <dbReference type="NCBI Taxonomy" id="2911371"/>
    <lineage>
        <taxon>Bacteria</taxon>
        <taxon>Bacillati</taxon>
        <taxon>Actinomycetota</taxon>
        <taxon>Actinomycetes</taxon>
        <taxon>Propionibacteriales</taxon>
        <taxon>Nocardioidaceae</taxon>
        <taxon>Nocardioides</taxon>
    </lineage>
</organism>
<keyword evidence="2" id="KW-1185">Reference proteome</keyword>
<proteinExistence type="predicted"/>
<dbReference type="EMBL" id="JAKJHZ010000007">
    <property type="protein sequence ID" value="MCF6378122.1"/>
    <property type="molecule type" value="Genomic_DNA"/>
</dbReference>